<evidence type="ECO:0000313" key="2">
    <source>
        <dbReference type="Proteomes" id="UP001596135"/>
    </source>
</evidence>
<accession>A0ABW1LIB3</accession>
<dbReference type="EMBL" id="JBHSRJ010000004">
    <property type="protein sequence ID" value="MFC6043002.1"/>
    <property type="molecule type" value="Genomic_DNA"/>
</dbReference>
<dbReference type="RefSeq" id="WP_379152698.1">
    <property type="nucleotide sequence ID" value="NZ_JBHSRJ010000004.1"/>
</dbReference>
<proteinExistence type="predicted"/>
<comment type="caution">
    <text evidence="1">The sequence shown here is derived from an EMBL/GenBank/DDBJ whole genome shotgun (WGS) entry which is preliminary data.</text>
</comment>
<protein>
    <submittedName>
        <fullName evidence="1">Uncharacterized protein</fullName>
    </submittedName>
</protein>
<reference evidence="2" key="1">
    <citation type="journal article" date="2019" name="Int. J. Syst. Evol. Microbiol.">
        <title>The Global Catalogue of Microorganisms (GCM) 10K type strain sequencing project: providing services to taxonomists for standard genome sequencing and annotation.</title>
        <authorList>
            <consortium name="The Broad Institute Genomics Platform"/>
            <consortium name="The Broad Institute Genome Sequencing Center for Infectious Disease"/>
            <person name="Wu L."/>
            <person name="Ma J."/>
        </authorList>
    </citation>
    <scope>NUCLEOTIDE SEQUENCE [LARGE SCALE GENOMIC DNA]</scope>
    <source>
        <strain evidence="2">CCUG 54522</strain>
    </source>
</reference>
<evidence type="ECO:0000313" key="1">
    <source>
        <dbReference type="EMBL" id="MFC6043002.1"/>
    </source>
</evidence>
<name>A0ABW1LIB3_9ACTN</name>
<sequence>MGTSGRRLSGRQVTVMFVAGCLTLVLLPWGAFAAGKQIVTITGKGGHKVAVTKSNALKVSDGKGAMTVDGKVTVQGPVTTTQAGTPFQVVGSGGGAIVVGQGKVALTDLVMSQTNTAVTRLNVSMRLQAGNADCSTTSGPVLGRLIEYSFLQPEEILPVTFTTPVVVEADTVCLVPSIGSNPGLFFNYTVNGYTL</sequence>
<organism evidence="1 2">
    <name type="scientific">Nocardioides hankookensis</name>
    <dbReference type="NCBI Taxonomy" id="443157"/>
    <lineage>
        <taxon>Bacteria</taxon>
        <taxon>Bacillati</taxon>
        <taxon>Actinomycetota</taxon>
        <taxon>Actinomycetes</taxon>
        <taxon>Propionibacteriales</taxon>
        <taxon>Nocardioidaceae</taxon>
        <taxon>Nocardioides</taxon>
    </lineage>
</organism>
<keyword evidence="2" id="KW-1185">Reference proteome</keyword>
<dbReference type="Proteomes" id="UP001596135">
    <property type="component" value="Unassembled WGS sequence"/>
</dbReference>
<gene>
    <name evidence="1" type="ORF">ACFPYL_07945</name>
</gene>